<comment type="caution">
    <text evidence="1">The sequence shown here is derived from an EMBL/GenBank/DDBJ whole genome shotgun (WGS) entry which is preliminary data.</text>
</comment>
<dbReference type="STRING" id="1300349.I603_1405"/>
<dbReference type="Proteomes" id="UP000092484">
    <property type="component" value="Unassembled WGS sequence"/>
</dbReference>
<reference evidence="1 2" key="1">
    <citation type="submission" date="2016-06" db="EMBL/GenBank/DDBJ databases">
        <title>Genome sequence of Porphyrobacter dokdonensis DSW-74.</title>
        <authorList>
            <person name="Kim J.F."/>
            <person name="Song J.Y."/>
        </authorList>
    </citation>
    <scope>NUCLEOTIDE SEQUENCE [LARGE SCALE GENOMIC DNA]</scope>
    <source>
        <strain evidence="1 2">DSW-74</strain>
    </source>
</reference>
<accession>A0A1A7BHT6</accession>
<proteinExistence type="predicted"/>
<keyword evidence="2" id="KW-1185">Reference proteome</keyword>
<sequence>MPQSVPRISTGHKTCVLILFYTGRSTAPPTGCPQGGPQAALLSPPDPLRKALALQRLRPLLPLRALPGSHQCLGVRFEPNH</sequence>
<evidence type="ECO:0000313" key="1">
    <source>
        <dbReference type="EMBL" id="OBV10997.1"/>
    </source>
</evidence>
<name>A0A1A7BHT6_9SPHN</name>
<protein>
    <submittedName>
        <fullName evidence="1">Uncharacterized protein</fullName>
    </submittedName>
</protein>
<dbReference type="EMBL" id="LZYB01000003">
    <property type="protein sequence ID" value="OBV10997.1"/>
    <property type="molecule type" value="Genomic_DNA"/>
</dbReference>
<gene>
    <name evidence="1" type="ORF">I603_1405</name>
</gene>
<dbReference type="AlphaFoldDB" id="A0A1A7BHT6"/>
<evidence type="ECO:0000313" key="2">
    <source>
        <dbReference type="Proteomes" id="UP000092484"/>
    </source>
</evidence>
<organism evidence="1 2">
    <name type="scientific">Erythrobacter dokdonensis DSW-74</name>
    <dbReference type="NCBI Taxonomy" id="1300349"/>
    <lineage>
        <taxon>Bacteria</taxon>
        <taxon>Pseudomonadati</taxon>
        <taxon>Pseudomonadota</taxon>
        <taxon>Alphaproteobacteria</taxon>
        <taxon>Sphingomonadales</taxon>
        <taxon>Erythrobacteraceae</taxon>
        <taxon>Erythrobacter/Porphyrobacter group</taxon>
        <taxon>Erythrobacter</taxon>
    </lineage>
</organism>